<proteinExistence type="inferred from homology"/>
<keyword evidence="2" id="KW-0732">Signal</keyword>
<reference evidence="4" key="1">
    <citation type="journal article" date="2016" name="Int. J. Syst. Evol. Microbiol.">
        <title>Pseudoxanthomonas helianthi sp. nov., isolated from roots of Jerusalem artichoke (Helianthus tuberosus).</title>
        <authorList>
            <person name="Kittiwongwattana C."/>
            <person name="Thawai C."/>
        </authorList>
    </citation>
    <scope>NUCLEOTIDE SEQUENCE</scope>
    <source>
        <strain evidence="4">110414</strain>
    </source>
</reference>
<evidence type="ECO:0000313" key="4">
    <source>
        <dbReference type="EMBL" id="MBP3985701.1"/>
    </source>
</evidence>
<feature type="domain" description="LysM" evidence="3">
    <location>
        <begin position="354"/>
        <end position="398"/>
    </location>
</feature>
<dbReference type="InterPro" id="IPR008258">
    <property type="entry name" value="Transglycosylase_SLT_dom_1"/>
</dbReference>
<dbReference type="SMART" id="SM00257">
    <property type="entry name" value="LysM"/>
    <property type="match status" value="1"/>
</dbReference>
<dbReference type="GO" id="GO:0000270">
    <property type="term" value="P:peptidoglycan metabolic process"/>
    <property type="evidence" value="ECO:0007669"/>
    <property type="project" value="InterPro"/>
</dbReference>
<organism evidence="4 5">
    <name type="scientific">Pseudoxanthomonas helianthi</name>
    <dbReference type="NCBI Taxonomy" id="1453541"/>
    <lineage>
        <taxon>Bacteria</taxon>
        <taxon>Pseudomonadati</taxon>
        <taxon>Pseudomonadota</taxon>
        <taxon>Gammaproteobacteria</taxon>
        <taxon>Lysobacterales</taxon>
        <taxon>Lysobacteraceae</taxon>
        <taxon>Pseudoxanthomonas</taxon>
    </lineage>
</organism>
<keyword evidence="5" id="KW-1185">Reference proteome</keyword>
<comment type="caution">
    <text evidence="4">The sequence shown here is derived from an EMBL/GenBank/DDBJ whole genome shotgun (WGS) entry which is preliminary data.</text>
</comment>
<dbReference type="CDD" id="cd00118">
    <property type="entry name" value="LysM"/>
    <property type="match status" value="1"/>
</dbReference>
<dbReference type="RefSeq" id="WP_210537545.1">
    <property type="nucleotide sequence ID" value="NZ_JAGKTC010000003.1"/>
</dbReference>
<dbReference type="Gene3D" id="1.10.530.10">
    <property type="match status" value="1"/>
</dbReference>
<reference evidence="4" key="2">
    <citation type="submission" date="2021-03" db="EMBL/GenBank/DDBJ databases">
        <authorList>
            <person name="Cao W."/>
        </authorList>
    </citation>
    <scope>NUCLEOTIDE SEQUENCE</scope>
    <source>
        <strain evidence="4">110414</strain>
    </source>
</reference>
<feature type="chain" id="PRO_5037727590" evidence="2">
    <location>
        <begin position="21"/>
        <end position="404"/>
    </location>
</feature>
<accession>A0A940X5Q0</accession>
<dbReference type="Pfam" id="PF01464">
    <property type="entry name" value="SLT"/>
    <property type="match status" value="1"/>
</dbReference>
<dbReference type="CDD" id="cd16894">
    <property type="entry name" value="MltD-like"/>
    <property type="match status" value="1"/>
</dbReference>
<dbReference type="InterPro" id="IPR036779">
    <property type="entry name" value="LysM_dom_sf"/>
</dbReference>
<dbReference type="GO" id="GO:0008933">
    <property type="term" value="F:peptidoglycan lytic transglycosylase activity"/>
    <property type="evidence" value="ECO:0007669"/>
    <property type="project" value="InterPro"/>
</dbReference>
<feature type="signal peptide" evidence="2">
    <location>
        <begin position="1"/>
        <end position="20"/>
    </location>
</feature>
<sequence length="404" mass="43376">MSARRGWAAVFGLCVLCAHAGEPPATPPVATLASPLATAVPLPAEPPIDVASIPVSQLRSGREIYERFRDGLAAPQCDATATKGRWKQHFSHAPSRLVQPNDDLLPLFGYVVDALREANLPTEYALIPFVESGYKPGARSAGGPAGLWQFIGTTARNHGVSMGGGYDGRLSPVESTQAAVRYLKTLHNMFGKDWRLAVMGYNAGEYRVLQSMRRAGMNASNARPAELPGLSGITYAYVEKLHALACLFQQADDRAEWMRALDRQVPRLAPHELNGPLETWARRNGHDPALLRRLNPAFAGGTPARGDKPLRVLAPTTADEAPAMPDLAPVQTAVAVTPPPPDAAPSPAGEAAARSHVVKRGESTWTIARRYGLTAQQLQTRNHLQANSVLRPGMVLQVDGEATP</sequence>
<name>A0A940X5Q0_9GAMM</name>
<gene>
    <name evidence="4" type="ORF">J5837_14915</name>
</gene>
<dbReference type="EMBL" id="JAGKTC010000003">
    <property type="protein sequence ID" value="MBP3985701.1"/>
    <property type="molecule type" value="Genomic_DNA"/>
</dbReference>
<evidence type="ECO:0000256" key="1">
    <source>
        <dbReference type="ARBA" id="ARBA00007734"/>
    </source>
</evidence>
<dbReference type="InterPro" id="IPR000189">
    <property type="entry name" value="Transglyc_AS"/>
</dbReference>
<evidence type="ECO:0000259" key="3">
    <source>
        <dbReference type="PROSITE" id="PS51782"/>
    </source>
</evidence>
<evidence type="ECO:0000313" key="5">
    <source>
        <dbReference type="Proteomes" id="UP000673447"/>
    </source>
</evidence>
<evidence type="ECO:0000256" key="2">
    <source>
        <dbReference type="SAM" id="SignalP"/>
    </source>
</evidence>
<dbReference type="SUPFAM" id="SSF54106">
    <property type="entry name" value="LysM domain"/>
    <property type="match status" value="1"/>
</dbReference>
<dbReference type="Proteomes" id="UP000673447">
    <property type="component" value="Unassembled WGS sequence"/>
</dbReference>
<dbReference type="InterPro" id="IPR023346">
    <property type="entry name" value="Lysozyme-like_dom_sf"/>
</dbReference>
<dbReference type="GO" id="GO:0016020">
    <property type="term" value="C:membrane"/>
    <property type="evidence" value="ECO:0007669"/>
    <property type="project" value="InterPro"/>
</dbReference>
<dbReference type="AlphaFoldDB" id="A0A940X5Q0"/>
<dbReference type="InterPro" id="IPR018392">
    <property type="entry name" value="LysM"/>
</dbReference>
<dbReference type="Gene3D" id="3.10.350.10">
    <property type="entry name" value="LysM domain"/>
    <property type="match status" value="1"/>
</dbReference>
<comment type="similarity">
    <text evidence="1">Belongs to the transglycosylase Slt family.</text>
</comment>
<dbReference type="PROSITE" id="PS00922">
    <property type="entry name" value="TRANSGLYCOSYLASE"/>
    <property type="match status" value="1"/>
</dbReference>
<dbReference type="Pfam" id="PF01476">
    <property type="entry name" value="LysM"/>
    <property type="match status" value="1"/>
</dbReference>
<dbReference type="SUPFAM" id="SSF53955">
    <property type="entry name" value="Lysozyme-like"/>
    <property type="match status" value="1"/>
</dbReference>
<protein>
    <submittedName>
        <fullName evidence="4">Transglycosylase SLT domain-containing protein</fullName>
    </submittedName>
</protein>
<dbReference type="PROSITE" id="PS51782">
    <property type="entry name" value="LYSM"/>
    <property type="match status" value="1"/>
</dbReference>